<dbReference type="InterPro" id="IPR045550">
    <property type="entry name" value="AARE_N"/>
</dbReference>
<dbReference type="Pfam" id="PF00326">
    <property type="entry name" value="Peptidase_S9"/>
    <property type="match status" value="1"/>
</dbReference>
<keyword evidence="7" id="KW-0378">Hydrolase</keyword>
<organism evidence="11 12">
    <name type="scientific">Oikopleura dioica</name>
    <name type="common">Tunicate</name>
    <dbReference type="NCBI Taxonomy" id="34765"/>
    <lineage>
        <taxon>Eukaryota</taxon>
        <taxon>Metazoa</taxon>
        <taxon>Chordata</taxon>
        <taxon>Tunicata</taxon>
        <taxon>Appendicularia</taxon>
        <taxon>Copelata</taxon>
        <taxon>Oikopleuridae</taxon>
        <taxon>Oikopleura</taxon>
    </lineage>
</organism>
<evidence type="ECO:0000256" key="1">
    <source>
        <dbReference type="ARBA" id="ARBA00000721"/>
    </source>
</evidence>
<dbReference type="EC" id="3.4.19.1" evidence="5"/>
<dbReference type="Gene3D" id="3.40.50.1820">
    <property type="entry name" value="alpha/beta hydrolase"/>
    <property type="match status" value="1"/>
</dbReference>
<dbReference type="Pfam" id="PF19283">
    <property type="entry name" value="APEH_N"/>
    <property type="match status" value="1"/>
</dbReference>
<dbReference type="SUPFAM" id="SSF53474">
    <property type="entry name" value="alpha/beta-Hydrolases"/>
    <property type="match status" value="1"/>
</dbReference>
<name>A0ABN7SWS6_OIKDI</name>
<proteinExistence type="inferred from homology"/>
<reference evidence="11 12" key="1">
    <citation type="submission" date="2021-04" db="EMBL/GenBank/DDBJ databases">
        <authorList>
            <person name="Bliznina A."/>
        </authorList>
    </citation>
    <scope>NUCLEOTIDE SEQUENCE [LARGE SCALE GENOMIC DNA]</scope>
</reference>
<accession>A0ABN7SWS6</accession>
<protein>
    <recommendedName>
        <fullName evidence="5">acylaminoacyl-peptidase</fullName>
        <ecNumber evidence="5">3.4.19.1</ecNumber>
    </recommendedName>
</protein>
<sequence>MSDSEFEGYTPTKRARLEVPLAAQISPNSRIRKPKSAHNQIAMMKIDNSVKRRRESFVVRPDDVLAEKIKKLEELYDDAFRSEAQENPELSFNELNLRSLERITSSEEFLKAADLLDLPVLLDTETPVLEKVALEEQLKEMKHDLEDNDNGIPIPDLKLPEVLETSDHLQRAYRIKQLPHDSSMPVVITFVFLLLVSVLAFNHRRKIVAFILEGLESPYLSPKNSPQYQINSTWSIKDPKKLDESSFLRTHIFDSATKNVSELKNCGGVRATSVVKISEVRENGEFFQIVEIGEKKELFIEKWSQERRLQRLDLNKTITSVPKDLEISGALSVSPCGRYVVFSAETKGPDEKSFFDEAKSDSDKKANDETEKDEPVFGQKFLSKKPWGEQMTKTVSPNLVLVDFETEKIEKLAFENSSLGQPQINSTGNILFMALDEKPFKLGRIYCTNRPIAIYQTSVADFSKYEKLTEDDYSARSPRWIPGNDSSFIFLKRSTYGPHLECDALCQFTDGKIHDIVPVIKDYPKSDTEFAGIYCTELKSSPFLILPSGEPIILQSTITKSSVIVFAISLDGSIQRITDPGKSSYVSSICGDSAAIISCSENTSESVHILQMKSATDFSLEEVVPASDSFERIQENFELTSKSKRIFETHFTGREGNKNLALYPHGGPNSNTTKSFSTTFIGLGELGYDILMPNYTGSVGYGQDNVYALGGNIGDYDIDDCLAALDHHLAKKSYENVFVFGGSHGGFLTAHLTAARPDQFRAAVIRNPVIDLNSMHHVTDIPDWNEWQGLNIPPLLGKSPIEEQILELRKRSPIAYAHKVKTPTLMNIGLKDLRVPPPQGDQWIKALRSYGVTCEQYDYPEDCHPLGSTETLGDIFVHLHRWFNMHKQ</sequence>
<feature type="domain" description="Peptidase S9 prolyl oligopeptidase catalytic" evidence="9">
    <location>
        <begin position="675"/>
        <end position="884"/>
    </location>
</feature>
<dbReference type="Proteomes" id="UP001158576">
    <property type="component" value="Chromosome 1"/>
</dbReference>
<evidence type="ECO:0000256" key="5">
    <source>
        <dbReference type="ARBA" id="ARBA00012917"/>
    </source>
</evidence>
<evidence type="ECO:0000256" key="4">
    <source>
        <dbReference type="ARBA" id="ARBA00011881"/>
    </source>
</evidence>
<dbReference type="EMBL" id="OU015566">
    <property type="protein sequence ID" value="CAG5105340.1"/>
    <property type="molecule type" value="Genomic_DNA"/>
</dbReference>
<evidence type="ECO:0000256" key="7">
    <source>
        <dbReference type="ARBA" id="ARBA00022801"/>
    </source>
</evidence>
<evidence type="ECO:0000256" key="3">
    <source>
        <dbReference type="ARBA" id="ARBA00010040"/>
    </source>
</evidence>
<feature type="region of interest" description="Disordered" evidence="8">
    <location>
        <begin position="352"/>
        <end position="375"/>
    </location>
</feature>
<evidence type="ECO:0000256" key="6">
    <source>
        <dbReference type="ARBA" id="ARBA00022490"/>
    </source>
</evidence>
<evidence type="ECO:0000313" key="11">
    <source>
        <dbReference type="EMBL" id="CAG5105340.1"/>
    </source>
</evidence>
<keyword evidence="6" id="KW-0963">Cytoplasm</keyword>
<dbReference type="InterPro" id="IPR001375">
    <property type="entry name" value="Peptidase_S9_cat"/>
</dbReference>
<comment type="subcellular location">
    <subcellularLocation>
        <location evidence="2">Cytoplasm</location>
    </subcellularLocation>
</comment>
<gene>
    <name evidence="11" type="ORF">OKIOD_LOCUS10807</name>
</gene>
<evidence type="ECO:0000259" key="10">
    <source>
        <dbReference type="Pfam" id="PF19283"/>
    </source>
</evidence>
<comment type="similarity">
    <text evidence="3">Belongs to the peptidase S9C family.</text>
</comment>
<dbReference type="PANTHER" id="PTHR42776">
    <property type="entry name" value="SERINE PEPTIDASE S9 FAMILY MEMBER"/>
    <property type="match status" value="1"/>
</dbReference>
<evidence type="ECO:0000256" key="2">
    <source>
        <dbReference type="ARBA" id="ARBA00004496"/>
    </source>
</evidence>
<dbReference type="InterPro" id="IPR029058">
    <property type="entry name" value="AB_hydrolase_fold"/>
</dbReference>
<evidence type="ECO:0000313" key="12">
    <source>
        <dbReference type="Proteomes" id="UP001158576"/>
    </source>
</evidence>
<feature type="domain" description="Acylamino-acid-releasing enzyme N-terminal" evidence="10">
    <location>
        <begin position="338"/>
        <end position="602"/>
    </location>
</feature>
<dbReference type="SUPFAM" id="SSF82171">
    <property type="entry name" value="DPP6 N-terminal domain-like"/>
    <property type="match status" value="1"/>
</dbReference>
<keyword evidence="12" id="KW-1185">Reference proteome</keyword>
<evidence type="ECO:0000259" key="9">
    <source>
        <dbReference type="Pfam" id="PF00326"/>
    </source>
</evidence>
<comment type="subunit">
    <text evidence="4">Homotetramer.</text>
</comment>
<dbReference type="PANTHER" id="PTHR42776:SF4">
    <property type="entry name" value="ACYLAMINO-ACID-RELEASING ENZYME"/>
    <property type="match status" value="1"/>
</dbReference>
<evidence type="ECO:0000256" key="8">
    <source>
        <dbReference type="SAM" id="MobiDB-lite"/>
    </source>
</evidence>
<comment type="catalytic activity">
    <reaction evidence="1">
        <text>Cleavage of an N-acetyl or N-formyl amino acid from the N-terminus of a polypeptide.</text>
        <dbReference type="EC" id="3.4.19.1"/>
    </reaction>
</comment>